<dbReference type="SUPFAM" id="SSF51556">
    <property type="entry name" value="Metallo-dependent hydrolases"/>
    <property type="match status" value="1"/>
</dbReference>
<dbReference type="OrthoDB" id="611177at2"/>
<dbReference type="Proteomes" id="UP000248917">
    <property type="component" value="Unassembled WGS sequence"/>
</dbReference>
<reference evidence="1 2" key="1">
    <citation type="submission" date="2018-06" db="EMBL/GenBank/DDBJ databases">
        <title>Genomic Encyclopedia of Archaeal and Bacterial Type Strains, Phase II (KMG-II): from individual species to whole genera.</title>
        <authorList>
            <person name="Goeker M."/>
        </authorList>
    </citation>
    <scope>NUCLEOTIDE SEQUENCE [LARGE SCALE GENOMIC DNA]</scope>
    <source>
        <strain evidence="1 2">T4</strain>
    </source>
</reference>
<dbReference type="GO" id="GO:0070573">
    <property type="term" value="F:metallodipeptidase activity"/>
    <property type="evidence" value="ECO:0007669"/>
    <property type="project" value="InterPro"/>
</dbReference>
<dbReference type="EMBL" id="QKTX01000003">
    <property type="protein sequence ID" value="PZV85512.1"/>
    <property type="molecule type" value="Genomic_DNA"/>
</dbReference>
<dbReference type="Pfam" id="PF01244">
    <property type="entry name" value="Peptidase_M19"/>
    <property type="match status" value="1"/>
</dbReference>
<evidence type="ECO:0000313" key="1">
    <source>
        <dbReference type="EMBL" id="PZV85512.1"/>
    </source>
</evidence>
<gene>
    <name evidence="1" type="ORF">CLV31_103304</name>
</gene>
<organism evidence="1 2">
    <name type="scientific">Algoriphagus aquaeductus</name>
    <dbReference type="NCBI Taxonomy" id="475299"/>
    <lineage>
        <taxon>Bacteria</taxon>
        <taxon>Pseudomonadati</taxon>
        <taxon>Bacteroidota</taxon>
        <taxon>Cytophagia</taxon>
        <taxon>Cytophagales</taxon>
        <taxon>Cyclobacteriaceae</taxon>
        <taxon>Algoriphagus</taxon>
    </lineage>
</organism>
<sequence length="475" mass="54410">MEKYAFADWHVHPNLKTFGHTFDSTVSDKSDLWRYKKPSAVSKLLNRLFGLTRMYQSTFSSMNLAGVKIAFVSLYPFEKGFFVNKQYCGPKTAFFADLITGIGYRRIRHLQKQDNYFEELKAEYEFVLSADKERKISGRDYRWKIVEDWVGIRQILDDKNILGVIPTIEGSHVFNSGLGEYGRPTCAVEVMNNIMELKKWKHPPFFITFGHNFGNDFCGHAPSLEKLGPLVNQSHQCQEGFTPLGWDVVDSLLNDKNGRPILLDLKHMSLNSRKQLYEWNKRRSEGMSPLIVSHGAVTGGSWNVTKKTGRAIFCPNEINFYDEDILEVVRSGGFFALQLDANRLGISKVIRKPLLSSGRARLTHSCRIIWAHLRHIAELLDREGLPAWDHIGIGSDFDGTINPLDEIWTSEDFPSMAACLLKEIEAYLDSPNSLKMLTNKFAEPKEVLSKFLIENTLRFLERNFKEKTTLMSYAD</sequence>
<dbReference type="Gene3D" id="3.20.20.140">
    <property type="entry name" value="Metal-dependent hydrolases"/>
    <property type="match status" value="1"/>
</dbReference>
<dbReference type="RefSeq" id="WP_111391959.1">
    <property type="nucleotide sequence ID" value="NZ_QKTX01000003.1"/>
</dbReference>
<dbReference type="InterPro" id="IPR008257">
    <property type="entry name" value="Pept_M19"/>
</dbReference>
<keyword evidence="2" id="KW-1185">Reference proteome</keyword>
<proteinExistence type="predicted"/>
<dbReference type="InterPro" id="IPR032466">
    <property type="entry name" value="Metal_Hydrolase"/>
</dbReference>
<dbReference type="AlphaFoldDB" id="A0A326S2Q6"/>
<name>A0A326S2Q6_9BACT</name>
<comment type="caution">
    <text evidence="1">The sequence shown here is derived from an EMBL/GenBank/DDBJ whole genome shotgun (WGS) entry which is preliminary data.</text>
</comment>
<protein>
    <submittedName>
        <fullName evidence="1">Membrane dipeptidase (Peptidase family M19)</fullName>
    </submittedName>
</protein>
<evidence type="ECO:0000313" key="2">
    <source>
        <dbReference type="Proteomes" id="UP000248917"/>
    </source>
</evidence>
<dbReference type="GO" id="GO:0006508">
    <property type="term" value="P:proteolysis"/>
    <property type="evidence" value="ECO:0007669"/>
    <property type="project" value="InterPro"/>
</dbReference>
<accession>A0A326S2Q6</accession>